<protein>
    <submittedName>
        <fullName evidence="2">Uncharacterized protein</fullName>
    </submittedName>
</protein>
<comment type="caution">
    <text evidence="2">The sequence shown here is derived from an EMBL/GenBank/DDBJ whole genome shotgun (WGS) entry which is preliminary data.</text>
</comment>
<reference evidence="2 3" key="1">
    <citation type="submission" date="2021-08" db="EMBL/GenBank/DDBJ databases">
        <title>Draft Genome Sequence of Phanerochaete sordida strain YK-624.</title>
        <authorList>
            <person name="Mori T."/>
            <person name="Dohra H."/>
            <person name="Suzuki T."/>
            <person name="Kawagishi H."/>
            <person name="Hirai H."/>
        </authorList>
    </citation>
    <scope>NUCLEOTIDE SEQUENCE [LARGE SCALE GENOMIC DNA]</scope>
    <source>
        <strain evidence="2 3">YK-624</strain>
    </source>
</reference>
<evidence type="ECO:0000313" key="2">
    <source>
        <dbReference type="EMBL" id="GJE88871.1"/>
    </source>
</evidence>
<evidence type="ECO:0000313" key="3">
    <source>
        <dbReference type="Proteomes" id="UP000703269"/>
    </source>
</evidence>
<name>A0A9P3LAW8_9APHY</name>
<evidence type="ECO:0000256" key="1">
    <source>
        <dbReference type="SAM" id="MobiDB-lite"/>
    </source>
</evidence>
<keyword evidence="3" id="KW-1185">Reference proteome</keyword>
<gene>
    <name evidence="2" type="ORF">PsYK624_049580</name>
</gene>
<feature type="region of interest" description="Disordered" evidence="1">
    <location>
        <begin position="1"/>
        <end position="24"/>
    </location>
</feature>
<sequence>MLDEQITSTRCAPGPAPVLQGRRERRQIVSETRCVRAAGPACASRDIARRAAHPPQGSPARGGFCGTRARLTPQAVRRQTAACAHTAAPGPAPPAHATAAAAVIPPYRRAGTPPLASGQPLARLRLCGTPTAKLRTHGADALRTAPARTNGRARAVCLAPANQRGAGDPAGRRRCSAHPRRTVRVTAHSLLGGGQAGWRRSPPEPVPRPRAFVPLVAAMRRRSFVCPPCAYLATRPERAVLDGTLPAASASASPASITQPRTQGLHPAACFSAQPIARRAAIGFALAGCEFGVAGRGRGLGRRCRT</sequence>
<dbReference type="AlphaFoldDB" id="A0A9P3LAW8"/>
<feature type="region of interest" description="Disordered" evidence="1">
    <location>
        <begin position="46"/>
        <end position="66"/>
    </location>
</feature>
<proteinExistence type="predicted"/>
<organism evidence="2 3">
    <name type="scientific">Phanerochaete sordida</name>
    <dbReference type="NCBI Taxonomy" id="48140"/>
    <lineage>
        <taxon>Eukaryota</taxon>
        <taxon>Fungi</taxon>
        <taxon>Dikarya</taxon>
        <taxon>Basidiomycota</taxon>
        <taxon>Agaricomycotina</taxon>
        <taxon>Agaricomycetes</taxon>
        <taxon>Polyporales</taxon>
        <taxon>Phanerochaetaceae</taxon>
        <taxon>Phanerochaete</taxon>
    </lineage>
</organism>
<accession>A0A9P3LAW8</accession>
<dbReference type="Proteomes" id="UP000703269">
    <property type="component" value="Unassembled WGS sequence"/>
</dbReference>
<dbReference type="EMBL" id="BPQB01000010">
    <property type="protein sequence ID" value="GJE88871.1"/>
    <property type="molecule type" value="Genomic_DNA"/>
</dbReference>
<feature type="compositionally biased region" description="Polar residues" evidence="1">
    <location>
        <begin position="1"/>
        <end position="10"/>
    </location>
</feature>